<sequence>SNTPRGLKKLPSPPGRRFYVGPEPHTKFTEWARSFGDIYGIYMGQQYWIILTGDKVVGELLQK</sequence>
<organism evidence="1 2">
    <name type="scientific">Dentiscutata heterogama</name>
    <dbReference type="NCBI Taxonomy" id="1316150"/>
    <lineage>
        <taxon>Eukaryota</taxon>
        <taxon>Fungi</taxon>
        <taxon>Fungi incertae sedis</taxon>
        <taxon>Mucoromycota</taxon>
        <taxon>Glomeromycotina</taxon>
        <taxon>Glomeromycetes</taxon>
        <taxon>Diversisporales</taxon>
        <taxon>Gigasporaceae</taxon>
        <taxon>Dentiscutata</taxon>
    </lineage>
</organism>
<dbReference type="Proteomes" id="UP000789702">
    <property type="component" value="Unassembled WGS sequence"/>
</dbReference>
<feature type="non-terminal residue" evidence="1">
    <location>
        <position position="63"/>
    </location>
</feature>
<accession>A0ACA9R2E8</accession>
<comment type="caution">
    <text evidence="1">The sequence shown here is derived from an EMBL/GenBank/DDBJ whole genome shotgun (WGS) entry which is preliminary data.</text>
</comment>
<evidence type="ECO:0000313" key="2">
    <source>
        <dbReference type="Proteomes" id="UP000789702"/>
    </source>
</evidence>
<proteinExistence type="predicted"/>
<dbReference type="EMBL" id="CAJVPU010058400">
    <property type="protein sequence ID" value="CAG8773628.1"/>
    <property type="molecule type" value="Genomic_DNA"/>
</dbReference>
<evidence type="ECO:0000313" key="1">
    <source>
        <dbReference type="EMBL" id="CAG8773628.1"/>
    </source>
</evidence>
<protein>
    <submittedName>
        <fullName evidence="1">5105_t:CDS:1</fullName>
    </submittedName>
</protein>
<feature type="non-terminal residue" evidence="1">
    <location>
        <position position="1"/>
    </location>
</feature>
<keyword evidence="2" id="KW-1185">Reference proteome</keyword>
<gene>
    <name evidence="1" type="ORF">DHETER_LOCUS15984</name>
</gene>
<reference evidence="1" key="1">
    <citation type="submission" date="2021-06" db="EMBL/GenBank/DDBJ databases">
        <authorList>
            <person name="Kallberg Y."/>
            <person name="Tangrot J."/>
            <person name="Rosling A."/>
        </authorList>
    </citation>
    <scope>NUCLEOTIDE SEQUENCE</scope>
    <source>
        <strain evidence="1">IL203A</strain>
    </source>
</reference>
<name>A0ACA9R2E8_9GLOM</name>